<dbReference type="Proteomes" id="UP000318538">
    <property type="component" value="Chromosome"/>
</dbReference>
<evidence type="ECO:0000313" key="2">
    <source>
        <dbReference type="EMBL" id="QDT07937.1"/>
    </source>
</evidence>
<feature type="chain" id="PRO_5022045527" evidence="1">
    <location>
        <begin position="39"/>
        <end position="198"/>
    </location>
</feature>
<feature type="signal peptide" evidence="1">
    <location>
        <begin position="1"/>
        <end position="38"/>
    </location>
</feature>
<evidence type="ECO:0000313" key="3">
    <source>
        <dbReference type="Proteomes" id="UP000318538"/>
    </source>
</evidence>
<name>A0A517NLC0_9BACT</name>
<dbReference type="EMBL" id="CP036525">
    <property type="protein sequence ID" value="QDT07937.1"/>
    <property type="molecule type" value="Genomic_DNA"/>
</dbReference>
<dbReference type="RefSeq" id="WP_218933641.1">
    <property type="nucleotide sequence ID" value="NZ_CP036525.1"/>
</dbReference>
<sequence precursor="true">MSQSINRSLPRSTSAVRRTLAGLAAALVMTMMAPTVSAQSAGSWVDIGNGFAGAGGSASGPISIVKGRSSSKNGMQFGHGFALGAGPNGLAISNSVGAGAGPGGVAHNMNLNIGANGTHFSQGGVVSQGGNRRVISGGQTGTRNGQVYGGSQSTGFGQNTKAWSQSHTRQWGQPTYQPAVQPGYQSGMTNQRWFGNRR</sequence>
<keyword evidence="1" id="KW-0732">Signal</keyword>
<gene>
    <name evidence="2" type="ORF">K227x_63660</name>
</gene>
<accession>A0A517NLC0</accession>
<proteinExistence type="predicted"/>
<reference evidence="2 3" key="1">
    <citation type="submission" date="2019-02" db="EMBL/GenBank/DDBJ databases">
        <title>Deep-cultivation of Planctomycetes and their phenomic and genomic characterization uncovers novel biology.</title>
        <authorList>
            <person name="Wiegand S."/>
            <person name="Jogler M."/>
            <person name="Boedeker C."/>
            <person name="Pinto D."/>
            <person name="Vollmers J."/>
            <person name="Rivas-Marin E."/>
            <person name="Kohn T."/>
            <person name="Peeters S.H."/>
            <person name="Heuer A."/>
            <person name="Rast P."/>
            <person name="Oberbeckmann S."/>
            <person name="Bunk B."/>
            <person name="Jeske O."/>
            <person name="Meyerdierks A."/>
            <person name="Storesund J.E."/>
            <person name="Kallscheuer N."/>
            <person name="Luecker S."/>
            <person name="Lage O.M."/>
            <person name="Pohl T."/>
            <person name="Merkel B.J."/>
            <person name="Hornburger P."/>
            <person name="Mueller R.-W."/>
            <person name="Bruemmer F."/>
            <person name="Labrenz M."/>
            <person name="Spormann A.M."/>
            <person name="Op den Camp H."/>
            <person name="Overmann J."/>
            <person name="Amann R."/>
            <person name="Jetten M.S.M."/>
            <person name="Mascher T."/>
            <person name="Medema M.H."/>
            <person name="Devos D.P."/>
            <person name="Kaster A.-K."/>
            <person name="Ovreas L."/>
            <person name="Rohde M."/>
            <person name="Galperin M.Y."/>
            <person name="Jogler C."/>
        </authorList>
    </citation>
    <scope>NUCLEOTIDE SEQUENCE [LARGE SCALE GENOMIC DNA]</scope>
    <source>
        <strain evidence="2 3">K22_7</strain>
    </source>
</reference>
<protein>
    <submittedName>
        <fullName evidence="2">Uncharacterized protein</fullName>
    </submittedName>
</protein>
<keyword evidence="3" id="KW-1185">Reference proteome</keyword>
<dbReference type="AlphaFoldDB" id="A0A517NLC0"/>
<organism evidence="2 3">
    <name type="scientific">Rubripirellula lacrimiformis</name>
    <dbReference type="NCBI Taxonomy" id="1930273"/>
    <lineage>
        <taxon>Bacteria</taxon>
        <taxon>Pseudomonadati</taxon>
        <taxon>Planctomycetota</taxon>
        <taxon>Planctomycetia</taxon>
        <taxon>Pirellulales</taxon>
        <taxon>Pirellulaceae</taxon>
        <taxon>Rubripirellula</taxon>
    </lineage>
</organism>
<dbReference type="KEGG" id="rlc:K227x_63660"/>
<evidence type="ECO:0000256" key="1">
    <source>
        <dbReference type="SAM" id="SignalP"/>
    </source>
</evidence>